<dbReference type="STRING" id="1801677.A2365_02655"/>
<accession>A0A1G2ENQ4</accession>
<proteinExistence type="predicted"/>
<evidence type="ECO:0000313" key="2">
    <source>
        <dbReference type="Proteomes" id="UP000177740"/>
    </source>
</evidence>
<dbReference type="Proteomes" id="UP000177740">
    <property type="component" value="Unassembled WGS sequence"/>
</dbReference>
<gene>
    <name evidence="1" type="ORF">A2365_02655</name>
</gene>
<name>A0A1G2ENQ4_9BACT</name>
<comment type="caution">
    <text evidence="1">The sequence shown here is derived from an EMBL/GenBank/DDBJ whole genome shotgun (WGS) entry which is preliminary data.</text>
</comment>
<sequence length="217" mass="25720">MKFAEKVKATRLRQSGKSYREILKNISVSKSTLSLWLRDIYLTERQINNLRSKRQRAAYLGAESNQNKRIRETEKILEDARKEAYLLMRNPLFISGLMLYWAEGDKSERLEMVKFTNADPLMIKLAMKWFREICKVDEIKFRICIHMHELHCRNKIEEYWSKVTGVPLSQFYKTQVKTTSLGQRRNILYNGTCAVIINSKSLFRKIKGWKYGLIENI</sequence>
<dbReference type="AlphaFoldDB" id="A0A1G2ENQ4"/>
<protein>
    <submittedName>
        <fullName evidence="1">Uncharacterized protein</fullName>
    </submittedName>
</protein>
<evidence type="ECO:0000313" key="1">
    <source>
        <dbReference type="EMBL" id="OGZ26980.1"/>
    </source>
</evidence>
<reference evidence="1 2" key="1">
    <citation type="journal article" date="2016" name="Nat. Commun.">
        <title>Thousands of microbial genomes shed light on interconnected biogeochemical processes in an aquifer system.</title>
        <authorList>
            <person name="Anantharaman K."/>
            <person name="Brown C.T."/>
            <person name="Hug L.A."/>
            <person name="Sharon I."/>
            <person name="Castelle C.J."/>
            <person name="Probst A.J."/>
            <person name="Thomas B.C."/>
            <person name="Singh A."/>
            <person name="Wilkins M.J."/>
            <person name="Karaoz U."/>
            <person name="Brodie E.L."/>
            <person name="Williams K.H."/>
            <person name="Hubbard S.S."/>
            <person name="Banfield J.F."/>
        </authorList>
    </citation>
    <scope>NUCLEOTIDE SEQUENCE [LARGE SCALE GENOMIC DNA]</scope>
</reference>
<dbReference type="EMBL" id="MHMM01000012">
    <property type="protein sequence ID" value="OGZ26980.1"/>
    <property type="molecule type" value="Genomic_DNA"/>
</dbReference>
<organism evidence="1 2">
    <name type="scientific">Candidatus Nealsonbacteria bacterium RIFOXYB1_FULL_40_15</name>
    <dbReference type="NCBI Taxonomy" id="1801677"/>
    <lineage>
        <taxon>Bacteria</taxon>
        <taxon>Candidatus Nealsoniibacteriota</taxon>
    </lineage>
</organism>